<dbReference type="PANTHER" id="PTHR47989">
    <property type="entry name" value="OS01G0750732 PROTEIN"/>
    <property type="match status" value="1"/>
</dbReference>
<evidence type="ECO:0000256" key="3">
    <source>
        <dbReference type="ARBA" id="ARBA00022840"/>
    </source>
</evidence>
<keyword evidence="6" id="KW-1185">Reference proteome</keyword>
<evidence type="ECO:0000313" key="5">
    <source>
        <dbReference type="EMBL" id="KAK7400989.1"/>
    </source>
</evidence>
<dbReference type="GO" id="GO:0004674">
    <property type="term" value="F:protein serine/threonine kinase activity"/>
    <property type="evidence" value="ECO:0007669"/>
    <property type="project" value="UniProtKB-KW"/>
</dbReference>
<gene>
    <name evidence="5" type="ORF">VNO78_12298</name>
</gene>
<dbReference type="InterPro" id="IPR008271">
    <property type="entry name" value="Ser/Thr_kinase_AS"/>
</dbReference>
<protein>
    <recommendedName>
        <fullName evidence="4">Protein kinase domain-containing protein</fullName>
    </recommendedName>
</protein>
<name>A0AAN9XPB2_PSOTE</name>
<dbReference type="Proteomes" id="UP001386955">
    <property type="component" value="Unassembled WGS sequence"/>
</dbReference>
<keyword evidence="2" id="KW-0547">Nucleotide-binding</keyword>
<dbReference type="EMBL" id="JAYMYS010000003">
    <property type="protein sequence ID" value="KAK7400989.1"/>
    <property type="molecule type" value="Genomic_DNA"/>
</dbReference>
<dbReference type="PROSITE" id="PS00108">
    <property type="entry name" value="PROTEIN_KINASE_ST"/>
    <property type="match status" value="1"/>
</dbReference>
<evidence type="ECO:0000256" key="2">
    <source>
        <dbReference type="ARBA" id="ARBA00022741"/>
    </source>
</evidence>
<reference evidence="5 6" key="1">
    <citation type="submission" date="2024-01" db="EMBL/GenBank/DDBJ databases">
        <title>The genomes of 5 underutilized Papilionoideae crops provide insights into root nodulation and disease resistanc.</title>
        <authorList>
            <person name="Jiang F."/>
        </authorList>
    </citation>
    <scope>NUCLEOTIDE SEQUENCE [LARGE SCALE GENOMIC DNA]</scope>
    <source>
        <strain evidence="5">DUOXIRENSHENG_FW03</strain>
        <tissue evidence="5">Leaves</tissue>
    </source>
</reference>
<comment type="caution">
    <text evidence="5">The sequence shown here is derived from an EMBL/GenBank/DDBJ whole genome shotgun (WGS) entry which is preliminary data.</text>
</comment>
<feature type="domain" description="Protein kinase" evidence="4">
    <location>
        <begin position="1"/>
        <end position="126"/>
    </location>
</feature>
<dbReference type="InterPro" id="IPR011009">
    <property type="entry name" value="Kinase-like_dom_sf"/>
</dbReference>
<accession>A0AAN9XPB2</accession>
<keyword evidence="1" id="KW-0723">Serine/threonine-protein kinase</keyword>
<dbReference type="PROSITE" id="PS50011">
    <property type="entry name" value="PROTEIN_KINASE_DOM"/>
    <property type="match status" value="1"/>
</dbReference>
<dbReference type="GO" id="GO:0005524">
    <property type="term" value="F:ATP binding"/>
    <property type="evidence" value="ECO:0007669"/>
    <property type="project" value="UniProtKB-KW"/>
</dbReference>
<sequence>MNRGLEYLYEHCHPAMKHRDMKSSNIVLEENFNAKVLDFGLAITGGSQSKKNIKLLGTMGYVALEYLLDVNTLRDDEMEKKRMRQSEREWRRLRDDEMEKVMRQSEREWCLFIDDEMEKKKLKQTQ</sequence>
<dbReference type="AlphaFoldDB" id="A0AAN9XPB2"/>
<proteinExistence type="predicted"/>
<dbReference type="PANTHER" id="PTHR47989:SF27">
    <property type="entry name" value="PROTEIN KINASE DOMAIN-CONTAINING PROTEIN"/>
    <property type="match status" value="1"/>
</dbReference>
<dbReference type="Pfam" id="PF00069">
    <property type="entry name" value="Pkinase"/>
    <property type="match status" value="1"/>
</dbReference>
<dbReference type="SUPFAM" id="SSF56112">
    <property type="entry name" value="Protein kinase-like (PK-like)"/>
    <property type="match status" value="1"/>
</dbReference>
<dbReference type="Gene3D" id="1.10.510.10">
    <property type="entry name" value="Transferase(Phosphotransferase) domain 1"/>
    <property type="match status" value="1"/>
</dbReference>
<keyword evidence="1" id="KW-0808">Transferase</keyword>
<keyword evidence="1" id="KW-0418">Kinase</keyword>
<evidence type="ECO:0000256" key="1">
    <source>
        <dbReference type="ARBA" id="ARBA00022527"/>
    </source>
</evidence>
<dbReference type="InterPro" id="IPR000719">
    <property type="entry name" value="Prot_kinase_dom"/>
</dbReference>
<keyword evidence="3" id="KW-0067">ATP-binding</keyword>
<evidence type="ECO:0000259" key="4">
    <source>
        <dbReference type="PROSITE" id="PS50011"/>
    </source>
</evidence>
<evidence type="ECO:0000313" key="6">
    <source>
        <dbReference type="Proteomes" id="UP001386955"/>
    </source>
</evidence>
<organism evidence="5 6">
    <name type="scientific">Psophocarpus tetragonolobus</name>
    <name type="common">Winged bean</name>
    <name type="synonym">Dolichos tetragonolobus</name>
    <dbReference type="NCBI Taxonomy" id="3891"/>
    <lineage>
        <taxon>Eukaryota</taxon>
        <taxon>Viridiplantae</taxon>
        <taxon>Streptophyta</taxon>
        <taxon>Embryophyta</taxon>
        <taxon>Tracheophyta</taxon>
        <taxon>Spermatophyta</taxon>
        <taxon>Magnoliopsida</taxon>
        <taxon>eudicotyledons</taxon>
        <taxon>Gunneridae</taxon>
        <taxon>Pentapetalae</taxon>
        <taxon>rosids</taxon>
        <taxon>fabids</taxon>
        <taxon>Fabales</taxon>
        <taxon>Fabaceae</taxon>
        <taxon>Papilionoideae</taxon>
        <taxon>50 kb inversion clade</taxon>
        <taxon>NPAAA clade</taxon>
        <taxon>indigoferoid/millettioid clade</taxon>
        <taxon>Phaseoleae</taxon>
        <taxon>Psophocarpus</taxon>
    </lineage>
</organism>